<keyword evidence="11" id="KW-1185">Reference proteome</keyword>
<feature type="binding site" evidence="7">
    <location>
        <begin position="227"/>
        <end position="229"/>
    </location>
    <ligand>
        <name>substrate</name>
    </ligand>
</feature>
<protein>
    <submittedName>
        <fullName evidence="10">Do family serine endopeptidase</fullName>
        <ecNumber evidence="10">3.4.21.107</ecNumber>
    </submittedName>
</protein>
<dbReference type="EMBL" id="JANWOI010000002">
    <property type="protein sequence ID" value="MDA5193488.1"/>
    <property type="molecule type" value="Genomic_DNA"/>
</dbReference>
<evidence type="ECO:0000256" key="4">
    <source>
        <dbReference type="ARBA" id="ARBA00022801"/>
    </source>
</evidence>
<sequence length="494" mass="51191">MTKALTQSTAYSLRLWYFLLAIGIAALAGVQPAGAQTVPSFADLAAKVLPSVVNITVTKTVEGQPGIEEFLRRFGAPGAGPDASPAPGGKGQGKQDDSSSPRQRATGGGTGFVVDPSGIIVTNSHVIEDADGITVKLQSGEEFKAEVIGSDPATDVAVIRIKPGRALTPVAFGNSDMARVGDWVLTIGNPYGLAGSVTAGIISARNRDINTGLYDDFIQTDSPINPGNSGGPMFNMKGEVIGINTAIFSPSGGNAGIGFSIPANLAKTVVAQLRESGKVKRGWLGVSFQPISKDLADSLGLKSVEGALVASVVEDGPAAKAGIISGDILLEYNGNKITQMQRLPGLVANTPIGKSVPVVVLRKNQNKSLLVKIVERKEEGDKKSPGVQGKDSGAGKEKSVLGLSLAPLTDDLRGSLGLAKGIKGVVVVNVDANSNATAQGLRRGDVIVSVSLEDVTSPEDVVKRVEDARKNGRPSVLFRVFRGGNYSHITVPFK</sequence>
<gene>
    <name evidence="10" type="ORF">NYP16_05915</name>
</gene>
<dbReference type="PRINTS" id="PR00834">
    <property type="entry name" value="PROTEASES2C"/>
</dbReference>
<evidence type="ECO:0000256" key="3">
    <source>
        <dbReference type="ARBA" id="ARBA00022737"/>
    </source>
</evidence>
<evidence type="ECO:0000256" key="2">
    <source>
        <dbReference type="ARBA" id="ARBA00022729"/>
    </source>
</evidence>
<dbReference type="Gene3D" id="2.40.10.120">
    <property type="match status" value="1"/>
</dbReference>
<dbReference type="Gene3D" id="2.30.42.10">
    <property type="match status" value="2"/>
</dbReference>
<dbReference type="SUPFAM" id="SSF50156">
    <property type="entry name" value="PDZ domain-like"/>
    <property type="match status" value="2"/>
</dbReference>
<accession>A0A9X3Z6X9</accession>
<evidence type="ECO:0000259" key="9">
    <source>
        <dbReference type="PROSITE" id="PS50106"/>
    </source>
</evidence>
<feature type="active site" description="Charge relay system" evidence="6">
    <location>
        <position position="125"/>
    </location>
</feature>
<proteinExistence type="predicted"/>
<dbReference type="AlphaFoldDB" id="A0A9X3Z6X9"/>
<evidence type="ECO:0000256" key="6">
    <source>
        <dbReference type="PIRSR" id="PIRSR611782-1"/>
    </source>
</evidence>
<dbReference type="CDD" id="cd10839">
    <property type="entry name" value="cpPDZ1_DegP-like"/>
    <property type="match status" value="1"/>
</dbReference>
<feature type="compositionally biased region" description="Low complexity" evidence="8">
    <location>
        <begin position="75"/>
        <end position="87"/>
    </location>
</feature>
<dbReference type="Pfam" id="PF13365">
    <property type="entry name" value="Trypsin_2"/>
    <property type="match status" value="1"/>
</dbReference>
<dbReference type="NCBIfam" id="TIGR02037">
    <property type="entry name" value="degP_htrA_DO"/>
    <property type="match status" value="1"/>
</dbReference>
<dbReference type="SUPFAM" id="SSF50494">
    <property type="entry name" value="Trypsin-like serine proteases"/>
    <property type="match status" value="1"/>
</dbReference>
<evidence type="ECO:0000256" key="1">
    <source>
        <dbReference type="ARBA" id="ARBA00022670"/>
    </source>
</evidence>
<evidence type="ECO:0000256" key="8">
    <source>
        <dbReference type="SAM" id="MobiDB-lite"/>
    </source>
</evidence>
<dbReference type="GO" id="GO:0006508">
    <property type="term" value="P:proteolysis"/>
    <property type="evidence" value="ECO:0007669"/>
    <property type="project" value="UniProtKB-KW"/>
</dbReference>
<dbReference type="InterPro" id="IPR001940">
    <property type="entry name" value="Peptidase_S1C"/>
</dbReference>
<dbReference type="InterPro" id="IPR009003">
    <property type="entry name" value="Peptidase_S1_PA"/>
</dbReference>
<feature type="binding site" evidence="7">
    <location>
        <position position="125"/>
    </location>
    <ligand>
        <name>substrate</name>
    </ligand>
</feature>
<dbReference type="EC" id="3.4.21.107" evidence="10"/>
<dbReference type="InterPro" id="IPR001478">
    <property type="entry name" value="PDZ"/>
</dbReference>
<dbReference type="InterPro" id="IPR036034">
    <property type="entry name" value="PDZ_sf"/>
</dbReference>
<reference evidence="10" key="1">
    <citation type="submission" date="2022-08" db="EMBL/GenBank/DDBJ databases">
        <authorList>
            <person name="Vandamme P."/>
            <person name="Hettiarachchi A."/>
            <person name="Peeters C."/>
            <person name="Cnockaert M."/>
            <person name="Carlier A."/>
        </authorList>
    </citation>
    <scope>NUCLEOTIDE SEQUENCE</scope>
    <source>
        <strain evidence="10">LMG 31809</strain>
    </source>
</reference>
<dbReference type="PROSITE" id="PS50106">
    <property type="entry name" value="PDZ"/>
    <property type="match status" value="2"/>
</dbReference>
<dbReference type="InterPro" id="IPR011782">
    <property type="entry name" value="Pept_S1C_Do"/>
</dbReference>
<dbReference type="GO" id="GO:0004252">
    <property type="term" value="F:serine-type endopeptidase activity"/>
    <property type="evidence" value="ECO:0007669"/>
    <property type="project" value="InterPro"/>
</dbReference>
<dbReference type="PANTHER" id="PTHR43343:SF3">
    <property type="entry name" value="PROTEASE DO-LIKE 8, CHLOROPLASTIC"/>
    <property type="match status" value="1"/>
</dbReference>
<keyword evidence="4 10" id="KW-0378">Hydrolase</keyword>
<dbReference type="Pfam" id="PF13180">
    <property type="entry name" value="PDZ_2"/>
    <property type="match status" value="2"/>
</dbReference>
<feature type="region of interest" description="Disordered" evidence="8">
    <location>
        <begin position="72"/>
        <end position="111"/>
    </location>
</feature>
<keyword evidence="1" id="KW-0645">Protease</keyword>
<dbReference type="Proteomes" id="UP001141619">
    <property type="component" value="Unassembled WGS sequence"/>
</dbReference>
<dbReference type="SMART" id="SM00228">
    <property type="entry name" value="PDZ"/>
    <property type="match status" value="2"/>
</dbReference>
<reference evidence="10" key="2">
    <citation type="journal article" date="2023" name="Syst. Appl. Microbiol.">
        <title>Govania unica gen. nov., sp. nov., a rare biosphere bacterium that represents a novel family in the class Alphaproteobacteria.</title>
        <authorList>
            <person name="Vandamme P."/>
            <person name="Peeters C."/>
            <person name="Hettiarachchi A."/>
            <person name="Cnockaert M."/>
            <person name="Carlier A."/>
        </authorList>
    </citation>
    <scope>NUCLEOTIDE SEQUENCE</scope>
    <source>
        <strain evidence="10">LMG 31809</strain>
    </source>
</reference>
<dbReference type="InterPro" id="IPR051201">
    <property type="entry name" value="Chloro_Bact_Ser_Proteases"/>
</dbReference>
<feature type="domain" description="PDZ" evidence="9">
    <location>
        <begin position="268"/>
        <end position="364"/>
    </location>
</feature>
<keyword evidence="2" id="KW-0732">Signal</keyword>
<evidence type="ECO:0000256" key="7">
    <source>
        <dbReference type="PIRSR" id="PIRSR611782-2"/>
    </source>
</evidence>
<comment type="caution">
    <text evidence="10">The sequence shown here is derived from an EMBL/GenBank/DDBJ whole genome shotgun (WGS) entry which is preliminary data.</text>
</comment>
<name>A0A9X3Z6X9_9PROT</name>
<evidence type="ECO:0000313" key="10">
    <source>
        <dbReference type="EMBL" id="MDA5193488.1"/>
    </source>
</evidence>
<feature type="domain" description="PDZ" evidence="9">
    <location>
        <begin position="386"/>
        <end position="468"/>
    </location>
</feature>
<keyword evidence="5" id="KW-0720">Serine protease</keyword>
<feature type="binding site" evidence="7">
    <location>
        <position position="155"/>
    </location>
    <ligand>
        <name>substrate</name>
    </ligand>
</feature>
<organism evidence="10 11">
    <name type="scientific">Govanella unica</name>
    <dbReference type="NCBI Taxonomy" id="2975056"/>
    <lineage>
        <taxon>Bacteria</taxon>
        <taxon>Pseudomonadati</taxon>
        <taxon>Pseudomonadota</taxon>
        <taxon>Alphaproteobacteria</taxon>
        <taxon>Emcibacterales</taxon>
        <taxon>Govanellaceae</taxon>
        <taxon>Govanella</taxon>
    </lineage>
</organism>
<dbReference type="PANTHER" id="PTHR43343">
    <property type="entry name" value="PEPTIDASE S12"/>
    <property type="match status" value="1"/>
</dbReference>
<keyword evidence="3" id="KW-0677">Repeat</keyword>
<dbReference type="RefSeq" id="WP_274943190.1">
    <property type="nucleotide sequence ID" value="NZ_JANWOI010000002.1"/>
</dbReference>
<feature type="active site" description="Charge relay system" evidence="6">
    <location>
        <position position="229"/>
    </location>
</feature>
<feature type="active site" description="Charge relay system" evidence="6">
    <location>
        <position position="155"/>
    </location>
</feature>
<evidence type="ECO:0000256" key="5">
    <source>
        <dbReference type="ARBA" id="ARBA00022825"/>
    </source>
</evidence>
<evidence type="ECO:0000313" key="11">
    <source>
        <dbReference type="Proteomes" id="UP001141619"/>
    </source>
</evidence>